<dbReference type="Gene3D" id="2.130.10.10">
    <property type="entry name" value="YVTN repeat-like/Quinoprotein amine dehydrogenase"/>
    <property type="match status" value="1"/>
</dbReference>
<proteinExistence type="predicted"/>
<accession>A0A9D1W8R3</accession>
<dbReference type="EMBL" id="DXEZ01000148">
    <property type="protein sequence ID" value="HIX54432.1"/>
    <property type="molecule type" value="Genomic_DNA"/>
</dbReference>
<dbReference type="SUPFAM" id="SSF50969">
    <property type="entry name" value="YVTN repeat-like/Quinoprotein amine dehydrogenase"/>
    <property type="match status" value="1"/>
</dbReference>
<reference evidence="1" key="1">
    <citation type="journal article" date="2021" name="PeerJ">
        <title>Extensive microbial diversity within the chicken gut microbiome revealed by metagenomics and culture.</title>
        <authorList>
            <person name="Gilroy R."/>
            <person name="Ravi A."/>
            <person name="Getino M."/>
            <person name="Pursley I."/>
            <person name="Horton D.L."/>
            <person name="Alikhan N.F."/>
            <person name="Baker D."/>
            <person name="Gharbi K."/>
            <person name="Hall N."/>
            <person name="Watson M."/>
            <person name="Adriaenssens E.M."/>
            <person name="Foster-Nyarko E."/>
            <person name="Jarju S."/>
            <person name="Secka A."/>
            <person name="Antonio M."/>
            <person name="Oren A."/>
            <person name="Chaudhuri R.R."/>
            <person name="La Ragione R."/>
            <person name="Hildebrand F."/>
            <person name="Pallen M.J."/>
        </authorList>
    </citation>
    <scope>NUCLEOTIDE SEQUENCE</scope>
    <source>
        <strain evidence="1">1719</strain>
    </source>
</reference>
<name>A0A9D1W8R3_9SPHI</name>
<sequence length="340" mass="38418">MGTALFLILSVFSCKSQKGKFEFIHPKSGAHVTKGDVLALNFKYPETSIDSIVISLNGEAKERVLDTGQVNLSTEELGFGNYNLSAKVYYSGSEDIAYSNIVIVPPPAKKMGYTVVKEYPHDTKAFTQGLEFKNGFLYESTGKYGESSLRKVRLETGEVLQKIELDDQYFGEGLTIIDNKLIQLTWMENVGFVYDLNTFELLSTFDYQDRTQGWGICYDGEHVYKTDGSNKLYILDSQSYKSKHVVYVHDENGPVDSLNELEFINGKIWANIYSQEDLIVVIDPKTGAVEQKINFKGMYTENRSPADNEMNGIAYDKANDRVFVTGKNWSKLFEVKLTDL</sequence>
<gene>
    <name evidence="1" type="ORF">H9853_05350</name>
</gene>
<evidence type="ECO:0000313" key="2">
    <source>
        <dbReference type="Proteomes" id="UP000824156"/>
    </source>
</evidence>
<comment type="caution">
    <text evidence="1">The sequence shown here is derived from an EMBL/GenBank/DDBJ whole genome shotgun (WGS) entry which is preliminary data.</text>
</comment>
<dbReference type="InterPro" id="IPR015943">
    <property type="entry name" value="WD40/YVTN_repeat-like_dom_sf"/>
</dbReference>
<dbReference type="GO" id="GO:0016603">
    <property type="term" value="F:glutaminyl-peptide cyclotransferase activity"/>
    <property type="evidence" value="ECO:0007669"/>
    <property type="project" value="InterPro"/>
</dbReference>
<dbReference type="InterPro" id="IPR011044">
    <property type="entry name" value="Quino_amine_DH_bsu"/>
</dbReference>
<evidence type="ECO:0000313" key="1">
    <source>
        <dbReference type="EMBL" id="HIX54432.1"/>
    </source>
</evidence>
<dbReference type="Pfam" id="PF05096">
    <property type="entry name" value="Glu_cyclase_2"/>
    <property type="match status" value="1"/>
</dbReference>
<dbReference type="PANTHER" id="PTHR31270">
    <property type="entry name" value="GLUTAMINYL-PEPTIDE CYCLOTRANSFERASE"/>
    <property type="match status" value="1"/>
</dbReference>
<dbReference type="PANTHER" id="PTHR31270:SF1">
    <property type="entry name" value="GLUTAMINYL-PEPTIDE CYCLOTRANSFERASE"/>
    <property type="match status" value="1"/>
</dbReference>
<dbReference type="AlphaFoldDB" id="A0A9D1W8R3"/>
<dbReference type="Proteomes" id="UP000824156">
    <property type="component" value="Unassembled WGS sequence"/>
</dbReference>
<organism evidence="1 2">
    <name type="scientific">Candidatus Sphingobacterium stercoripullorum</name>
    <dbReference type="NCBI Taxonomy" id="2838759"/>
    <lineage>
        <taxon>Bacteria</taxon>
        <taxon>Pseudomonadati</taxon>
        <taxon>Bacteroidota</taxon>
        <taxon>Sphingobacteriia</taxon>
        <taxon>Sphingobacteriales</taxon>
        <taxon>Sphingobacteriaceae</taxon>
        <taxon>Sphingobacterium</taxon>
    </lineage>
</organism>
<dbReference type="InterPro" id="IPR007788">
    <property type="entry name" value="QCT"/>
</dbReference>
<protein>
    <submittedName>
        <fullName evidence="1">Glutaminyl-peptide cyclotransferase</fullName>
    </submittedName>
</protein>
<reference evidence="1" key="2">
    <citation type="submission" date="2021-04" db="EMBL/GenBank/DDBJ databases">
        <authorList>
            <person name="Gilroy R."/>
        </authorList>
    </citation>
    <scope>NUCLEOTIDE SEQUENCE</scope>
    <source>
        <strain evidence="1">1719</strain>
    </source>
</reference>